<evidence type="ECO:0000313" key="1">
    <source>
        <dbReference type="EMBL" id="KAH6946871.1"/>
    </source>
</evidence>
<organism evidence="1 2">
    <name type="scientific">Hyalomma asiaticum</name>
    <name type="common">Tick</name>
    <dbReference type="NCBI Taxonomy" id="266040"/>
    <lineage>
        <taxon>Eukaryota</taxon>
        <taxon>Metazoa</taxon>
        <taxon>Ecdysozoa</taxon>
        <taxon>Arthropoda</taxon>
        <taxon>Chelicerata</taxon>
        <taxon>Arachnida</taxon>
        <taxon>Acari</taxon>
        <taxon>Parasitiformes</taxon>
        <taxon>Ixodida</taxon>
        <taxon>Ixodoidea</taxon>
        <taxon>Ixodidae</taxon>
        <taxon>Hyalomminae</taxon>
        <taxon>Hyalomma</taxon>
    </lineage>
</organism>
<keyword evidence="2" id="KW-1185">Reference proteome</keyword>
<gene>
    <name evidence="1" type="ORF">HPB50_015661</name>
</gene>
<dbReference type="EMBL" id="CM023481">
    <property type="protein sequence ID" value="KAH6946871.1"/>
    <property type="molecule type" value="Genomic_DNA"/>
</dbReference>
<dbReference type="Proteomes" id="UP000821845">
    <property type="component" value="Chromosome 1"/>
</dbReference>
<reference evidence="1" key="1">
    <citation type="submission" date="2020-05" db="EMBL/GenBank/DDBJ databases">
        <title>Large-scale comparative analyses of tick genomes elucidate their genetic diversity and vector capacities.</title>
        <authorList>
            <person name="Jia N."/>
            <person name="Wang J."/>
            <person name="Shi W."/>
            <person name="Du L."/>
            <person name="Sun Y."/>
            <person name="Zhan W."/>
            <person name="Jiang J."/>
            <person name="Wang Q."/>
            <person name="Zhang B."/>
            <person name="Ji P."/>
            <person name="Sakyi L.B."/>
            <person name="Cui X."/>
            <person name="Yuan T."/>
            <person name="Jiang B."/>
            <person name="Yang W."/>
            <person name="Lam T.T.-Y."/>
            <person name="Chang Q."/>
            <person name="Ding S."/>
            <person name="Wang X."/>
            <person name="Zhu J."/>
            <person name="Ruan X."/>
            <person name="Zhao L."/>
            <person name="Wei J."/>
            <person name="Que T."/>
            <person name="Du C."/>
            <person name="Cheng J."/>
            <person name="Dai P."/>
            <person name="Han X."/>
            <person name="Huang E."/>
            <person name="Gao Y."/>
            <person name="Liu J."/>
            <person name="Shao H."/>
            <person name="Ye R."/>
            <person name="Li L."/>
            <person name="Wei W."/>
            <person name="Wang X."/>
            <person name="Wang C."/>
            <person name="Yang T."/>
            <person name="Huo Q."/>
            <person name="Li W."/>
            <person name="Guo W."/>
            <person name="Chen H."/>
            <person name="Zhou L."/>
            <person name="Ni X."/>
            <person name="Tian J."/>
            <person name="Zhou Y."/>
            <person name="Sheng Y."/>
            <person name="Liu T."/>
            <person name="Pan Y."/>
            <person name="Xia L."/>
            <person name="Li J."/>
            <person name="Zhao F."/>
            <person name="Cao W."/>
        </authorList>
    </citation>
    <scope>NUCLEOTIDE SEQUENCE</scope>
    <source>
        <strain evidence="1">Hyas-2018</strain>
    </source>
</reference>
<name>A0ACB7TKX5_HYAAI</name>
<proteinExistence type="predicted"/>
<accession>A0ACB7TKX5</accession>
<protein>
    <submittedName>
        <fullName evidence="1">Uncharacterized protein</fullName>
    </submittedName>
</protein>
<sequence>MLQVAASTDSLEGLLHKTTTTRRGGGSGEAKKERRDGLQETCVTYSEQPSPEFGVALEGKPAARLGSGSVQPCESL</sequence>
<comment type="caution">
    <text evidence="1">The sequence shown here is derived from an EMBL/GenBank/DDBJ whole genome shotgun (WGS) entry which is preliminary data.</text>
</comment>
<evidence type="ECO:0000313" key="2">
    <source>
        <dbReference type="Proteomes" id="UP000821845"/>
    </source>
</evidence>